<dbReference type="OrthoDB" id="1056333at2759"/>
<dbReference type="Pfam" id="PF06552">
    <property type="entry name" value="TOM20_plant"/>
    <property type="match status" value="1"/>
</dbReference>
<evidence type="ECO:0000256" key="3">
    <source>
        <dbReference type="ARBA" id="ARBA00005792"/>
    </source>
</evidence>
<dbReference type="SUPFAM" id="SSF48452">
    <property type="entry name" value="TPR-like"/>
    <property type="match status" value="1"/>
</dbReference>
<gene>
    <name evidence="12" type="ORF">GOP47_0002857</name>
</gene>
<dbReference type="AlphaFoldDB" id="A0A9D4VB46"/>
<dbReference type="GO" id="GO:0005742">
    <property type="term" value="C:mitochondrial outer membrane translocase complex"/>
    <property type="evidence" value="ECO:0007669"/>
    <property type="project" value="InterPro"/>
</dbReference>
<feature type="compositionally biased region" description="Basic and acidic residues" evidence="11">
    <location>
        <begin position="28"/>
        <end position="41"/>
    </location>
</feature>
<evidence type="ECO:0000313" key="12">
    <source>
        <dbReference type="EMBL" id="KAI5083114.1"/>
    </source>
</evidence>
<dbReference type="GO" id="GO:0015031">
    <property type="term" value="P:protein transport"/>
    <property type="evidence" value="ECO:0007669"/>
    <property type="project" value="UniProtKB-KW"/>
</dbReference>
<protein>
    <recommendedName>
        <fullName evidence="14">Mitochondrial import receptor subunit TOM20</fullName>
    </recommendedName>
</protein>
<evidence type="ECO:0000256" key="9">
    <source>
        <dbReference type="ARBA" id="ARBA00023128"/>
    </source>
</evidence>
<evidence type="ECO:0008006" key="14">
    <source>
        <dbReference type="Google" id="ProtNLM"/>
    </source>
</evidence>
<feature type="region of interest" description="Disordered" evidence="11">
    <location>
        <begin position="1"/>
        <end position="41"/>
    </location>
</feature>
<evidence type="ECO:0000256" key="2">
    <source>
        <dbReference type="ARBA" id="ARBA00004572"/>
    </source>
</evidence>
<evidence type="ECO:0000256" key="11">
    <source>
        <dbReference type="SAM" id="MobiDB-lite"/>
    </source>
</evidence>
<evidence type="ECO:0000256" key="1">
    <source>
        <dbReference type="ARBA" id="ARBA00003450"/>
    </source>
</evidence>
<dbReference type="PANTHER" id="PTHR32409:SF3">
    <property type="entry name" value="MITOCHONDRIAL IMPORT RECEPTOR SUBUNIT TOM20-1-RELATED"/>
    <property type="match status" value="1"/>
</dbReference>
<keyword evidence="13" id="KW-1185">Reference proteome</keyword>
<keyword evidence="8" id="KW-1133">Transmembrane helix</keyword>
<comment type="subcellular location">
    <subcellularLocation>
        <location evidence="2">Mitochondrion outer membrane</location>
        <topology evidence="2">Single-pass membrane protein</topology>
    </subcellularLocation>
</comment>
<name>A0A9D4VB46_ADICA</name>
<comment type="similarity">
    <text evidence="3">Belongs to the Tom20 family.</text>
</comment>
<evidence type="ECO:0000256" key="7">
    <source>
        <dbReference type="ARBA" id="ARBA00022927"/>
    </source>
</evidence>
<comment type="caution">
    <text evidence="12">The sequence shown here is derived from an EMBL/GenBank/DDBJ whole genome shotgun (WGS) entry which is preliminary data.</text>
</comment>
<comment type="function">
    <text evidence="1">Central component of the receptor complex responsible for the recognition and translocation of cytosolically synthesized mitochondrial preproteins. Together with TOM22 functions as the transit peptide receptor at the surface of the mitochondrion outer membrane and facilitates the movement of preproteins into the translocation pore.</text>
</comment>
<keyword evidence="5" id="KW-0812">Transmembrane</keyword>
<evidence type="ECO:0000256" key="10">
    <source>
        <dbReference type="ARBA" id="ARBA00023136"/>
    </source>
</evidence>
<sequence>MAWSVEGGEGGQVSVATVQGWKRPRGPKLKEGGAGDWQRKEGEGGGVAAIIAVEKVKQVNHANSVQNLTKWGSLLLELAQFRQGEGAIDMIEEAVSKFEEALRLEPSKHHTRWCLGSAFTSQGFLMTDGAKAYSYFKQATQCYQDALDEDRDNVQYLRGLEMSLKAPSMYHELQKQKAVQKGGSGSSKLARRESSKGTKKRESFWSNFKYDAMGWLLFSLGVAAWVRMIKKSGFPTPPPVT</sequence>
<keyword evidence="9" id="KW-0496">Mitochondrion</keyword>
<evidence type="ECO:0000256" key="5">
    <source>
        <dbReference type="ARBA" id="ARBA00022692"/>
    </source>
</evidence>
<organism evidence="12 13">
    <name type="scientific">Adiantum capillus-veneris</name>
    <name type="common">Maidenhair fern</name>
    <dbReference type="NCBI Taxonomy" id="13818"/>
    <lineage>
        <taxon>Eukaryota</taxon>
        <taxon>Viridiplantae</taxon>
        <taxon>Streptophyta</taxon>
        <taxon>Embryophyta</taxon>
        <taxon>Tracheophyta</taxon>
        <taxon>Polypodiopsida</taxon>
        <taxon>Polypodiidae</taxon>
        <taxon>Polypodiales</taxon>
        <taxon>Pteridineae</taxon>
        <taxon>Pteridaceae</taxon>
        <taxon>Vittarioideae</taxon>
        <taxon>Adiantum</taxon>
    </lineage>
</organism>
<evidence type="ECO:0000256" key="8">
    <source>
        <dbReference type="ARBA" id="ARBA00022989"/>
    </source>
</evidence>
<dbReference type="EMBL" id="JABFUD020000002">
    <property type="protein sequence ID" value="KAI5083114.1"/>
    <property type="molecule type" value="Genomic_DNA"/>
</dbReference>
<proteinExistence type="inferred from homology"/>
<dbReference type="PANTHER" id="PTHR32409">
    <property type="entry name" value="MITOCHONDRIAL IMPORT RECEPTOR SUBUNIT TOM20-1-RELATED"/>
    <property type="match status" value="1"/>
</dbReference>
<dbReference type="Proteomes" id="UP000886520">
    <property type="component" value="Chromosome 3"/>
</dbReference>
<dbReference type="Gene3D" id="1.25.40.10">
    <property type="entry name" value="Tetratricopeptide repeat domain"/>
    <property type="match status" value="1"/>
</dbReference>
<accession>A0A9D4VB46</accession>
<evidence type="ECO:0000313" key="13">
    <source>
        <dbReference type="Proteomes" id="UP000886520"/>
    </source>
</evidence>
<dbReference type="GO" id="GO:0045040">
    <property type="term" value="P:protein insertion into mitochondrial outer membrane"/>
    <property type="evidence" value="ECO:0007669"/>
    <property type="project" value="InterPro"/>
</dbReference>
<dbReference type="InterPro" id="IPR011990">
    <property type="entry name" value="TPR-like_helical_dom_sf"/>
</dbReference>
<evidence type="ECO:0000256" key="4">
    <source>
        <dbReference type="ARBA" id="ARBA00022448"/>
    </source>
</evidence>
<dbReference type="InterPro" id="IPR010547">
    <property type="entry name" value="TOM20_imprt_rcpt"/>
</dbReference>
<keyword evidence="4" id="KW-0813">Transport</keyword>
<evidence type="ECO:0000256" key="6">
    <source>
        <dbReference type="ARBA" id="ARBA00022787"/>
    </source>
</evidence>
<keyword evidence="10" id="KW-0472">Membrane</keyword>
<keyword evidence="7" id="KW-0653">Protein transport</keyword>
<keyword evidence="6" id="KW-1000">Mitochondrion outer membrane</keyword>
<reference evidence="12" key="1">
    <citation type="submission" date="2021-01" db="EMBL/GenBank/DDBJ databases">
        <title>Adiantum capillus-veneris genome.</title>
        <authorList>
            <person name="Fang Y."/>
            <person name="Liao Q."/>
        </authorList>
    </citation>
    <scope>NUCLEOTIDE SEQUENCE</scope>
    <source>
        <strain evidence="12">H3</strain>
        <tissue evidence="12">Leaf</tissue>
    </source>
</reference>